<evidence type="ECO:0000313" key="4">
    <source>
        <dbReference type="Proteomes" id="UP000027265"/>
    </source>
</evidence>
<dbReference type="InterPro" id="IPR000210">
    <property type="entry name" value="BTB/POZ_dom"/>
</dbReference>
<protein>
    <recommendedName>
        <fullName evidence="2">BTB domain-containing protein</fullName>
    </recommendedName>
</protein>
<dbReference type="PROSITE" id="PS50097">
    <property type="entry name" value="BTB"/>
    <property type="match status" value="1"/>
</dbReference>
<name>A0A067P6J2_9AGAM</name>
<evidence type="ECO:0000259" key="2">
    <source>
        <dbReference type="PROSITE" id="PS50097"/>
    </source>
</evidence>
<dbReference type="EMBL" id="KL197760">
    <property type="protein sequence ID" value="KDQ50399.1"/>
    <property type="molecule type" value="Genomic_DNA"/>
</dbReference>
<dbReference type="Gene3D" id="3.30.710.10">
    <property type="entry name" value="Potassium Channel Kv1.1, Chain A"/>
    <property type="match status" value="1"/>
</dbReference>
<dbReference type="HOGENOM" id="CLU_052397_0_0_1"/>
<organism evidence="3 4">
    <name type="scientific">Jaapia argillacea MUCL 33604</name>
    <dbReference type="NCBI Taxonomy" id="933084"/>
    <lineage>
        <taxon>Eukaryota</taxon>
        <taxon>Fungi</taxon>
        <taxon>Dikarya</taxon>
        <taxon>Basidiomycota</taxon>
        <taxon>Agaricomycotina</taxon>
        <taxon>Agaricomycetes</taxon>
        <taxon>Agaricomycetidae</taxon>
        <taxon>Jaapiales</taxon>
        <taxon>Jaapiaceae</taxon>
        <taxon>Jaapia</taxon>
    </lineage>
</organism>
<dbReference type="STRING" id="933084.A0A067P6J2"/>
<gene>
    <name evidence="3" type="ORF">JAAARDRAFT_583473</name>
</gene>
<proteinExistence type="predicted"/>
<reference evidence="4" key="1">
    <citation type="journal article" date="2014" name="Proc. Natl. Acad. Sci. U.S.A.">
        <title>Extensive sampling of basidiomycete genomes demonstrates inadequacy of the white-rot/brown-rot paradigm for wood decay fungi.</title>
        <authorList>
            <person name="Riley R."/>
            <person name="Salamov A.A."/>
            <person name="Brown D.W."/>
            <person name="Nagy L.G."/>
            <person name="Floudas D."/>
            <person name="Held B.W."/>
            <person name="Levasseur A."/>
            <person name="Lombard V."/>
            <person name="Morin E."/>
            <person name="Otillar R."/>
            <person name="Lindquist E.A."/>
            <person name="Sun H."/>
            <person name="LaButti K.M."/>
            <person name="Schmutz J."/>
            <person name="Jabbour D."/>
            <person name="Luo H."/>
            <person name="Baker S.E."/>
            <person name="Pisabarro A.G."/>
            <person name="Walton J.D."/>
            <person name="Blanchette R.A."/>
            <person name="Henrissat B."/>
            <person name="Martin F."/>
            <person name="Cullen D."/>
            <person name="Hibbett D.S."/>
            <person name="Grigoriev I.V."/>
        </authorList>
    </citation>
    <scope>NUCLEOTIDE SEQUENCE [LARGE SCALE GENOMIC DNA]</scope>
    <source>
        <strain evidence="4">MUCL 33604</strain>
    </source>
</reference>
<dbReference type="AlphaFoldDB" id="A0A067P6J2"/>
<keyword evidence="4" id="KW-1185">Reference proteome</keyword>
<dbReference type="Proteomes" id="UP000027265">
    <property type="component" value="Unassembled WGS sequence"/>
</dbReference>
<dbReference type="InterPro" id="IPR011333">
    <property type="entry name" value="SKP1/BTB/POZ_sf"/>
</dbReference>
<accession>A0A067P6J2</accession>
<feature type="region of interest" description="Disordered" evidence="1">
    <location>
        <begin position="1"/>
        <end position="21"/>
    </location>
</feature>
<evidence type="ECO:0000313" key="3">
    <source>
        <dbReference type="EMBL" id="KDQ50399.1"/>
    </source>
</evidence>
<evidence type="ECO:0000256" key="1">
    <source>
        <dbReference type="SAM" id="MobiDB-lite"/>
    </source>
</evidence>
<dbReference type="InParanoid" id="A0A067P6J2"/>
<sequence length="325" mass="36669">MSSDNAAPKPTPRSTYPFNSPKADVILRSSDGVDFPMPKLLLSLSSSVFSDMFDLPQTNSDSKPFANSGDGLPVVDVSEVSHVLEMLLRPCFPWEVPVFSTVKELAEVLQAAEKYGMERIVDSVRKTFTETKYVENHPEEVYALACRFKFKDVARTAAKYTLRKPMPGDYTPAFEDISGGDIHRLMEYHKTCGNRVVSLVPEDGTTIECGTIWDSVALSCTTSTCQPSTSLLKRGPSKYDERRRTSSRTPRQWWWSMLHDIRKELQERPLSAAWKERATSPEALRKAMECETCRPRAPDEVKKMVMDLADKVGNEIAKVELQLNF</sequence>
<dbReference type="SUPFAM" id="SSF54695">
    <property type="entry name" value="POZ domain"/>
    <property type="match status" value="1"/>
</dbReference>
<dbReference type="OrthoDB" id="6359816at2759"/>
<feature type="domain" description="BTB" evidence="2">
    <location>
        <begin position="23"/>
        <end position="100"/>
    </location>
</feature>
<dbReference type="Pfam" id="PF00651">
    <property type="entry name" value="BTB"/>
    <property type="match status" value="1"/>
</dbReference>